<name>A0A0S1SJK5_9BACT</name>
<organism evidence="1 2">
    <name type="scientific">Candidatus Peribacter riflensis</name>
    <dbReference type="NCBI Taxonomy" id="1735162"/>
    <lineage>
        <taxon>Bacteria</taxon>
        <taxon>Candidatus Peregrinibacteriota</taxon>
        <taxon>Candidatus Peribacteria</taxon>
        <taxon>Candidatus Peribacterales</taxon>
        <taxon>Candidatus Peribacteraceae</taxon>
        <taxon>Candidatus Peribacter</taxon>
    </lineage>
</organism>
<evidence type="ECO:0000313" key="2">
    <source>
        <dbReference type="Proteomes" id="UP000069135"/>
    </source>
</evidence>
<accession>A0A0S1SS94</accession>
<sequence>MTIVATLSLMQKTCKNTWCKQPFEITDSDLQFYEEISPVYAGKKELIPSPTLCPECRMQRRQTFRNEHCLYRRVCDLCQKMTISSFGPDVPFPVYCTDCWWSDRWDPLQYGQEFDLSRPFFAQFEELQHRVPQAAALQLNNENCEFNLLLAFSKNAYLCPGSYFVEDCYYLRKSQYCKDCANSNVLNCCELTADSTNCDGCFGAHHLVNCRQCSSSSYLRDCSGVKDCFMCSGIHNRQYCFKNEQRTKEAFEEILRRYQSVSPDDLLQEFAAFDVTVPKRSQIQLNCEGSTGAYLANCRNAIHCSDCFNIEDSKYLFECEGIKDSMDLTSHDKDIELCYEMSSGGEKSYLTRFCYCTISSPRSLYLSSCFYQSDSFGCDGLHTRGQYCILNKQCTKEEYELLVPKIIERMKHDGEYGEFFPIKNSPYAYNESVAQDFFPLTKQDAEKRGWRWREENDEMPKVAKVIPASKLPDSIDEVPDDIVNWAIKCDATGRPFRIIRQELDLYRKMKLPIPHFHPDERHRRIMALKNPRTIWERPCMKCQKPMETTYAPERPEIVYCEECYLKEIY</sequence>
<protein>
    <submittedName>
        <fullName evidence="1">Glucocorticoid receptor-like (DNA-binding domain)</fullName>
    </submittedName>
</protein>
<keyword evidence="1" id="KW-0238">DNA-binding</keyword>
<dbReference type="EMBL" id="CP013065">
    <property type="protein sequence ID" value="ALM13366.1"/>
    <property type="molecule type" value="Genomic_DNA"/>
</dbReference>
<accession>A0A0S1SKI7</accession>
<dbReference type="AlphaFoldDB" id="A0A0S1SJK5"/>
<proteinExistence type="predicted"/>
<accession>A0A0S1SJK5</accession>
<accession>A0A0S1SX07</accession>
<reference evidence="1 2" key="2">
    <citation type="journal article" date="2016" name="PeerJ">
        <title>Analysis of five complete genome sequences for members of the class Peribacteria in the recently recognized Peregrinibacteria bacterial phylum.</title>
        <authorList>
            <person name="Anantharaman K."/>
            <person name="Brown C.T."/>
            <person name="Burstein D."/>
            <person name="Castelle C.J."/>
            <person name="Probst A.J."/>
            <person name="Thomas B.C."/>
            <person name="Williams K.H."/>
            <person name="Banfield J.F."/>
        </authorList>
    </citation>
    <scope>NUCLEOTIDE SEQUENCE [LARGE SCALE GENOMIC DNA]</scope>
    <source>
        <strain evidence="1">RIFOXYD1_FULL_PER-ii_59_16</strain>
    </source>
</reference>
<dbReference type="Proteomes" id="UP000069135">
    <property type="component" value="Chromosome"/>
</dbReference>
<reference evidence="2" key="1">
    <citation type="submission" date="2015-10" db="EMBL/GenBank/DDBJ databases">
        <title>Analysis of five complete genome sequences for members of the class Peribacteria in the recently recognized Peregrinibacteria bacterial phylum.</title>
        <authorList>
            <person name="Anantharaman K."/>
            <person name="Brown C.T."/>
            <person name="Burstein D."/>
            <person name="Castelle C.J."/>
            <person name="Probst A.J."/>
            <person name="Thomas B.C."/>
            <person name="Williams K.H."/>
            <person name="Banfield J.F."/>
        </authorList>
    </citation>
    <scope>NUCLEOTIDE SEQUENCE [LARGE SCALE GENOMIC DNA]</scope>
</reference>
<keyword evidence="1" id="KW-0675">Receptor</keyword>
<accession>A0A0S1SP49</accession>
<gene>
    <name evidence="1" type="ORF">PeribacterD1_0692</name>
</gene>
<evidence type="ECO:0000313" key="1">
    <source>
        <dbReference type="EMBL" id="ALM13366.1"/>
    </source>
</evidence>
<dbReference type="KEGG" id="prf:PeribacterA2_0691"/>
<dbReference type="GO" id="GO:0003677">
    <property type="term" value="F:DNA binding"/>
    <property type="evidence" value="ECO:0007669"/>
    <property type="project" value="UniProtKB-KW"/>
</dbReference>